<dbReference type="SUPFAM" id="SSF53474">
    <property type="entry name" value="alpha/beta-Hydrolases"/>
    <property type="match status" value="1"/>
</dbReference>
<evidence type="ECO:0000256" key="1">
    <source>
        <dbReference type="ARBA" id="ARBA00007949"/>
    </source>
</evidence>
<reference evidence="3" key="2">
    <citation type="journal article" date="2024" name="Plant">
        <title>Genomic evolution and insights into agronomic trait innovations of Sesamum species.</title>
        <authorList>
            <person name="Miao H."/>
            <person name="Wang L."/>
            <person name="Qu L."/>
            <person name="Liu H."/>
            <person name="Sun Y."/>
            <person name="Le M."/>
            <person name="Wang Q."/>
            <person name="Wei S."/>
            <person name="Zheng Y."/>
            <person name="Lin W."/>
            <person name="Duan Y."/>
            <person name="Cao H."/>
            <person name="Xiong S."/>
            <person name="Wang X."/>
            <person name="Wei L."/>
            <person name="Li C."/>
            <person name="Ma Q."/>
            <person name="Ju M."/>
            <person name="Zhao R."/>
            <person name="Li G."/>
            <person name="Mu C."/>
            <person name="Tian Q."/>
            <person name="Mei H."/>
            <person name="Zhang T."/>
            <person name="Gao T."/>
            <person name="Zhang H."/>
        </authorList>
    </citation>
    <scope>NUCLEOTIDE SEQUENCE</scope>
    <source>
        <strain evidence="3">K16</strain>
    </source>
</reference>
<dbReference type="Pfam" id="PF12394">
    <property type="entry name" value="DUF3657"/>
    <property type="match status" value="1"/>
</dbReference>
<organism evidence="3 4">
    <name type="scientific">Sesamum angolense</name>
    <dbReference type="NCBI Taxonomy" id="2727404"/>
    <lineage>
        <taxon>Eukaryota</taxon>
        <taxon>Viridiplantae</taxon>
        <taxon>Streptophyta</taxon>
        <taxon>Embryophyta</taxon>
        <taxon>Tracheophyta</taxon>
        <taxon>Spermatophyta</taxon>
        <taxon>Magnoliopsida</taxon>
        <taxon>eudicotyledons</taxon>
        <taxon>Gunneridae</taxon>
        <taxon>Pentapetalae</taxon>
        <taxon>asterids</taxon>
        <taxon>lamiids</taxon>
        <taxon>Lamiales</taxon>
        <taxon>Pedaliaceae</taxon>
        <taxon>Sesamum</taxon>
    </lineage>
</organism>
<dbReference type="InterPro" id="IPR029058">
    <property type="entry name" value="AB_hydrolase_fold"/>
</dbReference>
<protein>
    <recommendedName>
        <fullName evidence="2">DUF676 domain-containing protein</fullName>
    </recommendedName>
</protein>
<dbReference type="Gene3D" id="3.40.50.1820">
    <property type="entry name" value="alpha/beta hydrolase"/>
    <property type="match status" value="1"/>
</dbReference>
<dbReference type="EMBL" id="JACGWL010000005">
    <property type="protein sequence ID" value="KAK4402351.1"/>
    <property type="molecule type" value="Genomic_DNA"/>
</dbReference>
<dbReference type="Pfam" id="PF05057">
    <property type="entry name" value="DUF676"/>
    <property type="match status" value="1"/>
</dbReference>
<dbReference type="Proteomes" id="UP001289374">
    <property type="component" value="Unassembled WGS sequence"/>
</dbReference>
<dbReference type="FunFam" id="3.40.50.1820:FF:000102">
    <property type="entry name" value="Putative serine esterase family protein"/>
    <property type="match status" value="1"/>
</dbReference>
<dbReference type="InterPro" id="IPR044294">
    <property type="entry name" value="Lipase-like"/>
</dbReference>
<gene>
    <name evidence="3" type="ORF">Sango_0975800</name>
</gene>
<comment type="caution">
    <text evidence="3">The sequence shown here is derived from an EMBL/GenBank/DDBJ whole genome shotgun (WGS) entry which is preliminary data.</text>
</comment>
<proteinExistence type="inferred from homology"/>
<sequence>MSVLLQRLKWIINGFNKSPSFTPKRLDGPDVKPSHQLNFDQLEKQQAVKPNSLKPNREIFKQPMLEAAHEISIYIHRFHNLDLFQQGWYQLKITMRWEDDDSGSLGTPARVVQYEAPDLGSDHIYGVWRIDDIDHSFSTQPFRIRYARQDVLLAMMVSFNLSLSKFEGPPASAVILKFELLYTPVLENRFNVQACLDTSPAAVHEFRLPPKALLGLHAYCPVHFDAFHAVLVDTSIHVSLLKSGVHSSSLKISSDPRTNDDDIDGEHDKSKQVMLVKALSSARDILLEELQKLSKAVNQPIDINDITSNELFGSTPRSDRKKPNDEVDFRDDGLLYSLSVDKLLRANIKKIVEFLCNQWALDRRAEWSIWMAYTKPAQSAAMRAELHRRSIAQMRINNRSIQDLHIFGDPSRVPIVLVERVVNAPVRPTSGNSYFSHVDQKDTNSLTTWVGSDSSNKLSGASPRQSGRVLKIVVFVHGFQGHHLDLRLVRNQWLLIDPKVEFLMSEVNEEKTSGDFREMGQRLAQEVVSFLKKKMDKVSRSGVLRSIKLSFVGHSIGNIILRTALTESIMEPYLRFLHTYLSVSGPHLGYLYSSNSIFNGGLWLLKKFKGTQCIHQLTFTDDPDLQNTFLYKLSKERTLENFRNIILLSSPQDGYVPYHSARMEMCTAASADYSKKGKVFLEMLNDLMDQIRAPSSEHRVFMRCDVNFDVSMQGRNLNTIIGRAAHIEFLETDIFAKFLMWSFPDLFR</sequence>
<reference evidence="3" key="1">
    <citation type="submission" date="2020-06" db="EMBL/GenBank/DDBJ databases">
        <authorList>
            <person name="Li T."/>
            <person name="Hu X."/>
            <person name="Zhang T."/>
            <person name="Song X."/>
            <person name="Zhang H."/>
            <person name="Dai N."/>
            <person name="Sheng W."/>
            <person name="Hou X."/>
            <person name="Wei L."/>
        </authorList>
    </citation>
    <scope>NUCLEOTIDE SEQUENCE</scope>
    <source>
        <strain evidence="3">K16</strain>
        <tissue evidence="3">Leaf</tissue>
    </source>
</reference>
<evidence type="ECO:0000313" key="4">
    <source>
        <dbReference type="Proteomes" id="UP001289374"/>
    </source>
</evidence>
<dbReference type="PANTHER" id="PTHR12482">
    <property type="entry name" value="LIPASE ROG1-RELATED-RELATED"/>
    <property type="match status" value="1"/>
</dbReference>
<comment type="similarity">
    <text evidence="1">Belongs to the FAM135 family.</text>
</comment>
<evidence type="ECO:0000313" key="3">
    <source>
        <dbReference type="EMBL" id="KAK4402351.1"/>
    </source>
</evidence>
<accession>A0AAE2BYF9</accession>
<dbReference type="InterPro" id="IPR022122">
    <property type="entry name" value="DUF3657"/>
</dbReference>
<dbReference type="InterPro" id="IPR007751">
    <property type="entry name" value="DUF676_lipase-like"/>
</dbReference>
<keyword evidence="4" id="KW-1185">Reference proteome</keyword>
<evidence type="ECO:0000259" key="2">
    <source>
        <dbReference type="Pfam" id="PF05057"/>
    </source>
</evidence>
<dbReference type="PANTHER" id="PTHR12482:SF5">
    <property type="entry name" value="DUF676 DOMAIN-CONTAINING PROTEIN"/>
    <property type="match status" value="1"/>
</dbReference>
<feature type="domain" description="DUF676" evidence="2">
    <location>
        <begin position="471"/>
        <end position="666"/>
    </location>
</feature>
<name>A0AAE2BYF9_9LAMI</name>
<dbReference type="AlphaFoldDB" id="A0AAE2BYF9"/>